<evidence type="ECO:0000313" key="3">
    <source>
        <dbReference type="Proteomes" id="UP000323082"/>
    </source>
</evidence>
<proteinExistence type="predicted"/>
<sequence>MYQTLTFIHSQTRWLVLISLMYAIFRSFKGYYSDRKFTGTDNSVRHWTATIAHIQLIIGMIFYFKSPVIQYFWKNFNEAKESFEHLFFGLIHISLMVTAIIIITIGSALAKRKLSDKEKFKTMGVWFSIALIIIFIAVPWPFSPLANRPYFR</sequence>
<feature type="transmembrane region" description="Helical" evidence="1">
    <location>
        <begin position="86"/>
        <end position="110"/>
    </location>
</feature>
<gene>
    <name evidence="2" type="ORF">FW780_03230</name>
</gene>
<feature type="transmembrane region" description="Helical" evidence="1">
    <location>
        <begin position="46"/>
        <end position="66"/>
    </location>
</feature>
<comment type="caution">
    <text evidence="2">The sequence shown here is derived from an EMBL/GenBank/DDBJ whole genome shotgun (WGS) entry which is preliminary data.</text>
</comment>
<dbReference type="OrthoDB" id="329514at2"/>
<protein>
    <recommendedName>
        <fullName evidence="4">Cytochrome B</fullName>
    </recommendedName>
</protein>
<evidence type="ECO:0000313" key="2">
    <source>
        <dbReference type="EMBL" id="KAA2223232.1"/>
    </source>
</evidence>
<accession>A0A5B2U9M0</accession>
<dbReference type="Proteomes" id="UP000323082">
    <property type="component" value="Unassembled WGS sequence"/>
</dbReference>
<keyword evidence="1" id="KW-1133">Transmembrane helix</keyword>
<evidence type="ECO:0000256" key="1">
    <source>
        <dbReference type="SAM" id="Phobius"/>
    </source>
</evidence>
<dbReference type="EMBL" id="VUNZ01000001">
    <property type="protein sequence ID" value="KAA2223232.1"/>
    <property type="molecule type" value="Genomic_DNA"/>
</dbReference>
<keyword evidence="1" id="KW-0812">Transmembrane</keyword>
<keyword evidence="1" id="KW-0472">Membrane</keyword>
<evidence type="ECO:0008006" key="4">
    <source>
        <dbReference type="Google" id="ProtNLM"/>
    </source>
</evidence>
<feature type="transmembrane region" description="Helical" evidence="1">
    <location>
        <begin position="122"/>
        <end position="142"/>
    </location>
</feature>
<organism evidence="2 3">
    <name type="scientific">Chryseobacterium sediminis</name>
    <dbReference type="NCBI Taxonomy" id="1679494"/>
    <lineage>
        <taxon>Bacteria</taxon>
        <taxon>Pseudomonadati</taxon>
        <taxon>Bacteroidota</taxon>
        <taxon>Flavobacteriia</taxon>
        <taxon>Flavobacteriales</taxon>
        <taxon>Weeksellaceae</taxon>
        <taxon>Chryseobacterium group</taxon>
        <taxon>Chryseobacterium</taxon>
    </lineage>
</organism>
<name>A0A5B2U9M0_9FLAO</name>
<dbReference type="AlphaFoldDB" id="A0A5B2U9M0"/>
<dbReference type="RefSeq" id="WP_149832174.1">
    <property type="nucleotide sequence ID" value="NZ_VUNZ01000001.1"/>
</dbReference>
<reference evidence="2 3" key="1">
    <citation type="journal article" date="2015" name="Int. J. Syst. Evol. Microbiol.">
        <title>Chryseobacterium sediminis sp. nov., isolated from a river sediment.</title>
        <authorList>
            <person name="Kampfer P."/>
            <person name="Busse H.J."/>
            <person name="McInroy J.A."/>
            <person name="Glaeser S.P."/>
        </authorList>
    </citation>
    <scope>NUCLEOTIDE SEQUENCE [LARGE SCALE GENOMIC DNA]</scope>
    <source>
        <strain evidence="2 3">IMT-174</strain>
    </source>
</reference>
<feature type="transmembrane region" description="Helical" evidence="1">
    <location>
        <begin position="6"/>
        <end position="25"/>
    </location>
</feature>